<dbReference type="PANTHER" id="PTHR11101">
    <property type="entry name" value="PHOSPHATE TRANSPORTER"/>
    <property type="match status" value="1"/>
</dbReference>
<evidence type="ECO:0000256" key="8">
    <source>
        <dbReference type="SAM" id="MobiDB-lite"/>
    </source>
</evidence>
<name>A0A9W8HNA2_9FUNG</name>
<feature type="transmembrane region" description="Helical" evidence="7">
    <location>
        <begin position="420"/>
        <end position="441"/>
    </location>
</feature>
<evidence type="ECO:0000256" key="6">
    <source>
        <dbReference type="ARBA" id="ARBA00023136"/>
    </source>
</evidence>
<feature type="transmembrane region" description="Helical" evidence="7">
    <location>
        <begin position="118"/>
        <end position="139"/>
    </location>
</feature>
<feature type="transmembrane region" description="Helical" evidence="7">
    <location>
        <begin position="217"/>
        <end position="238"/>
    </location>
</feature>
<protein>
    <recommendedName>
        <fullName evidence="7">Phosphate transporter</fullName>
    </recommendedName>
</protein>
<evidence type="ECO:0000313" key="10">
    <source>
        <dbReference type="Proteomes" id="UP001140217"/>
    </source>
</evidence>
<gene>
    <name evidence="9" type="ORF">H4R18_000299</name>
</gene>
<dbReference type="AlphaFoldDB" id="A0A9W8HNA2"/>
<keyword evidence="3 7" id="KW-0592">Phosphate transport</keyword>
<evidence type="ECO:0000256" key="7">
    <source>
        <dbReference type="RuleBase" id="RU363058"/>
    </source>
</evidence>
<dbReference type="OrthoDB" id="260807at2759"/>
<feature type="transmembrane region" description="Helical" evidence="7">
    <location>
        <begin position="6"/>
        <end position="24"/>
    </location>
</feature>
<dbReference type="InterPro" id="IPR001204">
    <property type="entry name" value="Phos_transporter"/>
</dbReference>
<comment type="caution">
    <text evidence="9">The sequence shown here is derived from an EMBL/GenBank/DDBJ whole genome shotgun (WGS) entry which is preliminary data.</text>
</comment>
<feature type="transmembrane region" description="Helical" evidence="7">
    <location>
        <begin position="185"/>
        <end position="205"/>
    </location>
</feature>
<keyword evidence="2 7" id="KW-0813">Transport</keyword>
<feature type="region of interest" description="Disordered" evidence="8">
    <location>
        <begin position="270"/>
        <end position="323"/>
    </location>
</feature>
<sequence>MVPHEYTWIFALGIVTAICDAYGIGANDVANSFASSVSSGSLTLLQACVVATFTEFLGAFLLGSSTSETIKGGILSVDRFVDQPELLMLGMLCALVGSASWVIFASKKGYPVSTTHSIVGAIIGVGIAAFGGRAIKWGYSGVAKIITSWFVSPVVAGVVTAIIYLPTRYFVLESPNSLKRGIRAIPIYFFCTALIGSFYIIYKAVPKDKSGGLSTGAVVGISFGVAAGVTAFAWFFFVPWLKRRVIGKENIRWYHLPVIHFVRYTPMPAPPPPPPVEAESPRDLEGGSSDAEKAGMHAKSGDGSTTADSDDQQVDGDGAPKGPWYTAAARQAKHLVLRGVMKDVRNLDNERLADVHGAAKKFDDDTEYLFSFLQIITACLASFAHGSNDVANAAGPVSAIYDIWKTGRVDVGGKSPVPEWVLAMAGGAIVLGLVTLGYHVMRRLGNGVTYLSPSRGFSAELGTSLTVLTASQIGLPVSTTHCITGAIAAIGLCNGNLRATNWKTLGWCFVSWIVTLPVAGLIAGLLFAFASNAPNKLI</sequence>
<evidence type="ECO:0000256" key="3">
    <source>
        <dbReference type="ARBA" id="ARBA00022592"/>
    </source>
</evidence>
<evidence type="ECO:0000256" key="1">
    <source>
        <dbReference type="ARBA" id="ARBA00004141"/>
    </source>
</evidence>
<evidence type="ECO:0000256" key="4">
    <source>
        <dbReference type="ARBA" id="ARBA00022692"/>
    </source>
</evidence>
<comment type="similarity">
    <text evidence="7">Belongs to the inorganic phosphate transporter (PiT) (TC 2.A.20) family.</text>
</comment>
<feature type="transmembrane region" description="Helical" evidence="7">
    <location>
        <begin position="86"/>
        <end position="106"/>
    </location>
</feature>
<proteinExistence type="inferred from homology"/>
<keyword evidence="6 7" id="KW-0472">Membrane</keyword>
<comment type="subcellular location">
    <subcellularLocation>
        <location evidence="1 7">Membrane</location>
        <topology evidence="1 7">Multi-pass membrane protein</topology>
    </subcellularLocation>
</comment>
<feature type="transmembrane region" description="Helical" evidence="7">
    <location>
        <begin position="505"/>
        <end position="530"/>
    </location>
</feature>
<dbReference type="GO" id="GO:0005315">
    <property type="term" value="F:phosphate transmembrane transporter activity"/>
    <property type="evidence" value="ECO:0007669"/>
    <property type="project" value="InterPro"/>
</dbReference>
<feature type="compositionally biased region" description="Basic and acidic residues" evidence="8">
    <location>
        <begin position="279"/>
        <end position="295"/>
    </location>
</feature>
<evidence type="ECO:0000313" key="9">
    <source>
        <dbReference type="EMBL" id="KAJ2785910.1"/>
    </source>
</evidence>
<feature type="transmembrane region" description="Helical" evidence="7">
    <location>
        <begin position="145"/>
        <end position="165"/>
    </location>
</feature>
<organism evidence="9 10">
    <name type="scientific">Coemansia javaensis</name>
    <dbReference type="NCBI Taxonomy" id="2761396"/>
    <lineage>
        <taxon>Eukaryota</taxon>
        <taxon>Fungi</taxon>
        <taxon>Fungi incertae sedis</taxon>
        <taxon>Zoopagomycota</taxon>
        <taxon>Kickxellomycotina</taxon>
        <taxon>Kickxellomycetes</taxon>
        <taxon>Kickxellales</taxon>
        <taxon>Kickxellaceae</taxon>
        <taxon>Coemansia</taxon>
    </lineage>
</organism>
<evidence type="ECO:0000256" key="2">
    <source>
        <dbReference type="ARBA" id="ARBA00022448"/>
    </source>
</evidence>
<accession>A0A9W8HNA2</accession>
<evidence type="ECO:0000256" key="5">
    <source>
        <dbReference type="ARBA" id="ARBA00022989"/>
    </source>
</evidence>
<dbReference type="GO" id="GO:0016020">
    <property type="term" value="C:membrane"/>
    <property type="evidence" value="ECO:0007669"/>
    <property type="project" value="UniProtKB-SubCell"/>
</dbReference>
<dbReference type="GO" id="GO:0035435">
    <property type="term" value="P:phosphate ion transmembrane transport"/>
    <property type="evidence" value="ECO:0007669"/>
    <property type="project" value="TreeGrafter"/>
</dbReference>
<comment type="function">
    <text evidence="7">Sodium-phosphate symporter.</text>
</comment>
<dbReference type="Pfam" id="PF01384">
    <property type="entry name" value="PHO4"/>
    <property type="match status" value="1"/>
</dbReference>
<dbReference type="Proteomes" id="UP001140217">
    <property type="component" value="Unassembled WGS sequence"/>
</dbReference>
<keyword evidence="4 7" id="KW-0812">Transmembrane</keyword>
<dbReference type="EMBL" id="JANBUL010000006">
    <property type="protein sequence ID" value="KAJ2785910.1"/>
    <property type="molecule type" value="Genomic_DNA"/>
</dbReference>
<reference evidence="9" key="1">
    <citation type="submission" date="2022-07" db="EMBL/GenBank/DDBJ databases">
        <title>Phylogenomic reconstructions and comparative analyses of Kickxellomycotina fungi.</title>
        <authorList>
            <person name="Reynolds N.K."/>
            <person name="Stajich J.E."/>
            <person name="Barry K."/>
            <person name="Grigoriev I.V."/>
            <person name="Crous P."/>
            <person name="Smith M.E."/>
        </authorList>
    </citation>
    <scope>NUCLEOTIDE SEQUENCE</scope>
    <source>
        <strain evidence="9">NBRC 105414</strain>
    </source>
</reference>
<keyword evidence="10" id="KW-1185">Reference proteome</keyword>
<dbReference type="PANTHER" id="PTHR11101:SF80">
    <property type="entry name" value="PHOSPHATE TRANSPORTER"/>
    <property type="match status" value="1"/>
</dbReference>
<keyword evidence="5 7" id="KW-1133">Transmembrane helix</keyword>